<organism evidence="4">
    <name type="scientific">Onchocerca flexuosa</name>
    <dbReference type="NCBI Taxonomy" id="387005"/>
    <lineage>
        <taxon>Eukaryota</taxon>
        <taxon>Metazoa</taxon>
        <taxon>Ecdysozoa</taxon>
        <taxon>Nematoda</taxon>
        <taxon>Chromadorea</taxon>
        <taxon>Rhabditida</taxon>
        <taxon>Spirurina</taxon>
        <taxon>Spiruromorpha</taxon>
        <taxon>Filarioidea</taxon>
        <taxon>Onchocercidae</taxon>
        <taxon>Onchocerca</taxon>
    </lineage>
</organism>
<protein>
    <submittedName>
        <fullName evidence="4">VWFA domain-containing protein</fullName>
    </submittedName>
</protein>
<evidence type="ECO:0000313" key="2">
    <source>
        <dbReference type="EMBL" id="VDO39493.1"/>
    </source>
</evidence>
<feature type="domain" description="VWFA" evidence="1">
    <location>
        <begin position="1"/>
        <end position="115"/>
    </location>
</feature>
<reference evidence="4" key="1">
    <citation type="submission" date="2016-06" db="UniProtKB">
        <authorList>
            <consortium name="WormBaseParasite"/>
        </authorList>
    </citation>
    <scope>IDENTIFICATION</scope>
</reference>
<gene>
    <name evidence="2" type="ORF">OFLC_LOCUS4275</name>
</gene>
<dbReference type="PROSITE" id="PS50234">
    <property type="entry name" value="VWFA"/>
    <property type="match status" value="1"/>
</dbReference>
<name>A0A183H9W3_9BILA</name>
<evidence type="ECO:0000259" key="1">
    <source>
        <dbReference type="PROSITE" id="PS50234"/>
    </source>
</evidence>
<dbReference type="STRING" id="387005.A0A183H9W3"/>
<dbReference type="WBParaSite" id="OFLC_0000427401-mRNA-1">
    <property type="protein sequence ID" value="OFLC_0000427401-mRNA-1"/>
    <property type="gene ID" value="OFLC_0000427401"/>
</dbReference>
<dbReference type="SUPFAM" id="SSF53300">
    <property type="entry name" value="vWA-like"/>
    <property type="match status" value="1"/>
</dbReference>
<evidence type="ECO:0000313" key="4">
    <source>
        <dbReference type="WBParaSite" id="OFLC_0000427401-mRNA-1"/>
    </source>
</evidence>
<dbReference type="InterPro" id="IPR002035">
    <property type="entry name" value="VWF_A"/>
</dbReference>
<dbReference type="Gene3D" id="3.40.50.410">
    <property type="entry name" value="von Willebrand factor, type A domain"/>
    <property type="match status" value="1"/>
</dbReference>
<proteinExistence type="predicted"/>
<accession>A0A183H9W3</accession>
<keyword evidence="3" id="KW-1185">Reference proteome</keyword>
<sequence length="119" mass="13253">CDTRQSVNFIGEGIRLGTEQKDEKHGGRPLNIAKKAMLVFTDGWSNKGPDVEEMSTHAKGAGFTLYTVVYEGDGRVDADSPGLNLYTIEAVANDQKHIYSEHNFTQLVQELRKRNLPCI</sequence>
<dbReference type="Proteomes" id="UP000267606">
    <property type="component" value="Unassembled WGS sequence"/>
</dbReference>
<dbReference type="AlphaFoldDB" id="A0A183H9W3"/>
<reference evidence="2 3" key="2">
    <citation type="submission" date="2018-11" db="EMBL/GenBank/DDBJ databases">
        <authorList>
            <consortium name="Pathogen Informatics"/>
        </authorList>
    </citation>
    <scope>NUCLEOTIDE SEQUENCE [LARGE SCALE GENOMIC DNA]</scope>
</reference>
<dbReference type="Pfam" id="PF00092">
    <property type="entry name" value="VWA"/>
    <property type="match status" value="1"/>
</dbReference>
<dbReference type="EMBL" id="UZAJ01003175">
    <property type="protein sequence ID" value="VDO39493.1"/>
    <property type="molecule type" value="Genomic_DNA"/>
</dbReference>
<dbReference type="InterPro" id="IPR036465">
    <property type="entry name" value="vWFA_dom_sf"/>
</dbReference>
<evidence type="ECO:0000313" key="3">
    <source>
        <dbReference type="Proteomes" id="UP000267606"/>
    </source>
</evidence>